<dbReference type="GO" id="GO:0005743">
    <property type="term" value="C:mitochondrial inner membrane"/>
    <property type="evidence" value="ECO:0007669"/>
    <property type="project" value="UniProtKB-SubCell"/>
</dbReference>
<dbReference type="GO" id="GO:0046872">
    <property type="term" value="F:metal ion binding"/>
    <property type="evidence" value="ECO:0007669"/>
    <property type="project" value="UniProtKB-KW"/>
</dbReference>
<dbReference type="Gene3D" id="1.10.510.10">
    <property type="entry name" value="Transferase(Phosphotransferase) domain 1"/>
    <property type="match status" value="1"/>
</dbReference>
<evidence type="ECO:0000256" key="11">
    <source>
        <dbReference type="ARBA" id="ARBA00022787"/>
    </source>
</evidence>
<dbReference type="GO" id="GO:0000422">
    <property type="term" value="P:autophagy of mitochondrion"/>
    <property type="evidence" value="ECO:0007669"/>
    <property type="project" value="TreeGrafter"/>
</dbReference>
<evidence type="ECO:0000256" key="19">
    <source>
        <dbReference type="SAM" id="MobiDB-lite"/>
    </source>
</evidence>
<protein>
    <recommendedName>
        <fullName evidence="5">non-specific serine/threonine protein kinase</fullName>
        <ecNumber evidence="5">2.7.11.1</ecNumber>
    </recommendedName>
</protein>
<evidence type="ECO:0000256" key="2">
    <source>
        <dbReference type="ARBA" id="ARBA00004434"/>
    </source>
</evidence>
<evidence type="ECO:0000256" key="13">
    <source>
        <dbReference type="ARBA" id="ARBA00022840"/>
    </source>
</evidence>
<dbReference type="GO" id="GO:0090141">
    <property type="term" value="P:positive regulation of mitochondrial fission"/>
    <property type="evidence" value="ECO:0007669"/>
    <property type="project" value="TreeGrafter"/>
</dbReference>
<reference evidence="22" key="1">
    <citation type="submission" date="2022-11" db="UniProtKB">
        <authorList>
            <consortium name="WormBaseParasite"/>
        </authorList>
    </citation>
    <scope>IDENTIFICATION</scope>
</reference>
<sequence>MSIRAIAKTIYRTAELIAQRIRIRSNLVRILKPARVGFYQVGQQAARLPLSRNAFLRTFQLAIRNSRLWVRPFATLNHHRHLILRNQPIQIGIHPNFLTIQRNYGTIERIRDLFGSNVRYNQGLLSTSLPDQLDAYEIGNHIACGCNAAVYELRTRASAEQHNPTEFYGKPGSLKLYPLALKIMFNYQFDLPEKHLWQEMGPELIPMRQPPRDALQGRMANFKPLKRTHPNVIKLHTAFVDCMPVLPDAKKLYPEALPSASHYEALITEPKTLFIVMKRYRMTLRDYIVSYKRNYWSGRVMFGQLLEAIVFLYDHKISHRDMKSDNVLLDFDDEDEVPHLVLSDFGSALAKGSWEMDYSNEGLDLGGNLSLRAPEIRRLKPGVGVVANFELADTWAAGTLGYEIFTRNNPFYSLLSSETYEDSFLPLLPRRLHYAIKQLIYQMLKVDLNERPLPQIAANVISISLFRFGQGVHSFLEDCGFLMGWNAKQLKDSFSSTLKLLGAQLDKKLEEVTELYAAETILSKMINPTVISNAEMQLRATFLSRVNRNEIWQALEYFYDEETYQRQNSNGSVSTDSASTPTSTLLSF</sequence>
<proteinExistence type="predicted"/>
<comment type="subcellular location">
    <subcellularLocation>
        <location evidence="3">Cytoplasm</location>
        <location evidence="3">Cytosol</location>
    </subcellularLocation>
    <subcellularLocation>
        <location evidence="2">Mitochondrion inner membrane</location>
        <topology evidence="2">Single-pass membrane protein</topology>
    </subcellularLocation>
    <subcellularLocation>
        <location evidence="4">Mitochondrion outer membrane</location>
        <topology evidence="4">Single-pass membrane protein</topology>
    </subcellularLocation>
</comment>
<evidence type="ECO:0000313" key="22">
    <source>
        <dbReference type="WBParaSite" id="ACRNAN_scaffold275.g26057.t1"/>
    </source>
</evidence>
<keyword evidence="8" id="KW-0479">Metal-binding</keyword>
<keyword evidence="12" id="KW-0999">Mitochondrion inner membrane</keyword>
<keyword evidence="12" id="KW-0472">Membrane</keyword>
<keyword evidence="6" id="KW-0723">Serine/threonine-protein kinase</keyword>
<evidence type="ECO:0000256" key="17">
    <source>
        <dbReference type="ARBA" id="ARBA00047899"/>
    </source>
</evidence>
<comment type="cofactor">
    <cofactor evidence="1">
        <name>Mg(2+)</name>
        <dbReference type="ChEBI" id="CHEBI:18420"/>
    </cofactor>
</comment>
<comment type="catalytic activity">
    <reaction evidence="17">
        <text>L-threonyl-[protein] + ATP = O-phospho-L-threonyl-[protein] + ADP + H(+)</text>
        <dbReference type="Rhea" id="RHEA:46608"/>
        <dbReference type="Rhea" id="RHEA-COMP:11060"/>
        <dbReference type="Rhea" id="RHEA-COMP:11605"/>
        <dbReference type="ChEBI" id="CHEBI:15378"/>
        <dbReference type="ChEBI" id="CHEBI:30013"/>
        <dbReference type="ChEBI" id="CHEBI:30616"/>
        <dbReference type="ChEBI" id="CHEBI:61977"/>
        <dbReference type="ChEBI" id="CHEBI:456216"/>
        <dbReference type="EC" id="2.7.11.1"/>
    </reaction>
</comment>
<evidence type="ECO:0000256" key="6">
    <source>
        <dbReference type="ARBA" id="ARBA00022527"/>
    </source>
</evidence>
<dbReference type="SMART" id="SM00220">
    <property type="entry name" value="S_TKc"/>
    <property type="match status" value="1"/>
</dbReference>
<feature type="domain" description="Protein kinase" evidence="20">
    <location>
        <begin position="136"/>
        <end position="476"/>
    </location>
</feature>
<keyword evidence="11" id="KW-1000">Mitochondrion outer membrane</keyword>
<keyword evidence="7" id="KW-0808">Transferase</keyword>
<evidence type="ECO:0000256" key="8">
    <source>
        <dbReference type="ARBA" id="ARBA00022723"/>
    </source>
</evidence>
<dbReference type="GO" id="GO:0005829">
    <property type="term" value="C:cytosol"/>
    <property type="evidence" value="ECO:0007669"/>
    <property type="project" value="UniProtKB-SubCell"/>
</dbReference>
<dbReference type="Proteomes" id="UP000887540">
    <property type="component" value="Unplaced"/>
</dbReference>
<dbReference type="WBParaSite" id="ACRNAN_scaffold275.g26057.t1">
    <property type="protein sequence ID" value="ACRNAN_scaffold275.g26057.t1"/>
    <property type="gene ID" value="ACRNAN_scaffold275.g26057"/>
</dbReference>
<keyword evidence="21" id="KW-1185">Reference proteome</keyword>
<evidence type="ECO:0000256" key="18">
    <source>
        <dbReference type="ARBA" id="ARBA00048679"/>
    </source>
</evidence>
<evidence type="ECO:0000256" key="14">
    <source>
        <dbReference type="ARBA" id="ARBA00022842"/>
    </source>
</evidence>
<dbReference type="GO" id="GO:0005741">
    <property type="term" value="C:mitochondrial outer membrane"/>
    <property type="evidence" value="ECO:0007669"/>
    <property type="project" value="UniProtKB-SubCell"/>
</dbReference>
<organism evidence="21 22">
    <name type="scientific">Acrobeloides nanus</name>
    <dbReference type="NCBI Taxonomy" id="290746"/>
    <lineage>
        <taxon>Eukaryota</taxon>
        <taxon>Metazoa</taxon>
        <taxon>Ecdysozoa</taxon>
        <taxon>Nematoda</taxon>
        <taxon>Chromadorea</taxon>
        <taxon>Rhabditida</taxon>
        <taxon>Tylenchina</taxon>
        <taxon>Cephalobomorpha</taxon>
        <taxon>Cephaloboidea</taxon>
        <taxon>Cephalobidae</taxon>
        <taxon>Acrobeloides</taxon>
    </lineage>
</organism>
<evidence type="ECO:0000256" key="1">
    <source>
        <dbReference type="ARBA" id="ARBA00001946"/>
    </source>
</evidence>
<dbReference type="GO" id="GO:0004674">
    <property type="term" value="F:protein serine/threonine kinase activity"/>
    <property type="evidence" value="ECO:0007669"/>
    <property type="project" value="UniProtKB-KW"/>
</dbReference>
<dbReference type="PROSITE" id="PS50011">
    <property type="entry name" value="PROTEIN_KINASE_DOM"/>
    <property type="match status" value="1"/>
</dbReference>
<evidence type="ECO:0000256" key="9">
    <source>
        <dbReference type="ARBA" id="ARBA00022741"/>
    </source>
</evidence>
<dbReference type="AlphaFoldDB" id="A0A914DIZ6"/>
<name>A0A914DIZ6_9BILA</name>
<dbReference type="PANTHER" id="PTHR22972:SF7">
    <property type="entry name" value="SERINE_THREONINE-PROTEIN KINASE PINK1, MITOCHONDRIAL"/>
    <property type="match status" value="1"/>
</dbReference>
<keyword evidence="16" id="KW-0496">Mitochondrion</keyword>
<dbReference type="PROSITE" id="PS00108">
    <property type="entry name" value="PROTEIN_KINASE_ST"/>
    <property type="match status" value="1"/>
</dbReference>
<dbReference type="InterPro" id="IPR051511">
    <property type="entry name" value="MitoQC_Scaffold_Kinases"/>
</dbReference>
<dbReference type="PANTHER" id="PTHR22972">
    <property type="entry name" value="SERINE/THREONINE PROTEIN KINASE"/>
    <property type="match status" value="1"/>
</dbReference>
<evidence type="ECO:0000256" key="3">
    <source>
        <dbReference type="ARBA" id="ARBA00004514"/>
    </source>
</evidence>
<keyword evidence="9" id="KW-0547">Nucleotide-binding</keyword>
<dbReference type="GO" id="GO:0042981">
    <property type="term" value="P:regulation of apoptotic process"/>
    <property type="evidence" value="ECO:0007669"/>
    <property type="project" value="TreeGrafter"/>
</dbReference>
<dbReference type="InterPro" id="IPR000719">
    <property type="entry name" value="Prot_kinase_dom"/>
</dbReference>
<comment type="catalytic activity">
    <reaction evidence="18">
        <text>L-seryl-[protein] + ATP = O-phospho-L-seryl-[protein] + ADP + H(+)</text>
        <dbReference type="Rhea" id="RHEA:17989"/>
        <dbReference type="Rhea" id="RHEA-COMP:9863"/>
        <dbReference type="Rhea" id="RHEA-COMP:11604"/>
        <dbReference type="ChEBI" id="CHEBI:15378"/>
        <dbReference type="ChEBI" id="CHEBI:29999"/>
        <dbReference type="ChEBI" id="CHEBI:30616"/>
        <dbReference type="ChEBI" id="CHEBI:83421"/>
        <dbReference type="ChEBI" id="CHEBI:456216"/>
        <dbReference type="EC" id="2.7.11.1"/>
    </reaction>
</comment>
<keyword evidence="10" id="KW-0418">Kinase</keyword>
<evidence type="ECO:0000256" key="7">
    <source>
        <dbReference type="ARBA" id="ARBA00022679"/>
    </source>
</evidence>
<evidence type="ECO:0000256" key="5">
    <source>
        <dbReference type="ARBA" id="ARBA00012513"/>
    </source>
</evidence>
<evidence type="ECO:0000256" key="15">
    <source>
        <dbReference type="ARBA" id="ARBA00022946"/>
    </source>
</evidence>
<evidence type="ECO:0000313" key="21">
    <source>
        <dbReference type="Proteomes" id="UP000887540"/>
    </source>
</evidence>
<evidence type="ECO:0000259" key="20">
    <source>
        <dbReference type="PROSITE" id="PS50011"/>
    </source>
</evidence>
<keyword evidence="14" id="KW-0460">Magnesium</keyword>
<evidence type="ECO:0000256" key="10">
    <source>
        <dbReference type="ARBA" id="ARBA00022777"/>
    </source>
</evidence>
<keyword evidence="15" id="KW-0809">Transit peptide</keyword>
<feature type="region of interest" description="Disordered" evidence="19">
    <location>
        <begin position="567"/>
        <end position="588"/>
    </location>
</feature>
<dbReference type="InterPro" id="IPR008271">
    <property type="entry name" value="Ser/Thr_kinase_AS"/>
</dbReference>
<keyword evidence="13" id="KW-0067">ATP-binding</keyword>
<dbReference type="InterPro" id="IPR011009">
    <property type="entry name" value="Kinase-like_dom_sf"/>
</dbReference>
<dbReference type="EC" id="2.7.11.1" evidence="5"/>
<evidence type="ECO:0000256" key="16">
    <source>
        <dbReference type="ARBA" id="ARBA00023128"/>
    </source>
</evidence>
<evidence type="ECO:0000256" key="4">
    <source>
        <dbReference type="ARBA" id="ARBA00004572"/>
    </source>
</evidence>
<dbReference type="GO" id="GO:0005524">
    <property type="term" value="F:ATP binding"/>
    <property type="evidence" value="ECO:0007669"/>
    <property type="project" value="UniProtKB-KW"/>
</dbReference>
<dbReference type="Pfam" id="PF00069">
    <property type="entry name" value="Pkinase"/>
    <property type="match status" value="1"/>
</dbReference>
<accession>A0A914DIZ6</accession>
<evidence type="ECO:0000256" key="12">
    <source>
        <dbReference type="ARBA" id="ARBA00022792"/>
    </source>
</evidence>
<dbReference type="SUPFAM" id="SSF56112">
    <property type="entry name" value="Protein kinase-like (PK-like)"/>
    <property type="match status" value="1"/>
</dbReference>